<sequence length="424" mass="46257">MAASEALIETWCLYAVGSLAIIARITCRWRMVGIHNFKPDDYLIVLAWITYTVMTVAAHLVGGLGDLHAITMEQRRELTPEEAQSLILGTQWFCAGVATYVLFIWILKLNMLFLYQRIVSGLWVAKFIKPTMGLVVATLFAIMMILFCSCRPYNRMWMVYPDQGEICKPQATINLVPALIMNILTDMCIMAIPAPVILPVRTTVWRKVSLFVLFGAGIFIMTAAILRVVFVLVLGNGKTAAIWSCREDLVAILVGQAPMIRPLFTSKFWAGGYGAGSTAALSSTPANKMSGGAGMSYELSSNKNKSYRKKDPYSTTAMMVTMQESDSTEKIIDKTADANVYHPPGTPSDVERGDVGGAGELSAGGRLVVHVKNQVDVDTVEYSSTETTQEHKRTSDFLQPGEVSKWGGRGAYGGSGGNGYAGRA</sequence>
<dbReference type="PANTHER" id="PTHR33048:SF2">
    <property type="entry name" value="SRPK"/>
    <property type="match status" value="1"/>
</dbReference>
<organism evidence="9 10">
    <name type="scientific">Neofusicoccum ribis</name>
    <dbReference type="NCBI Taxonomy" id="45134"/>
    <lineage>
        <taxon>Eukaryota</taxon>
        <taxon>Fungi</taxon>
        <taxon>Dikarya</taxon>
        <taxon>Ascomycota</taxon>
        <taxon>Pezizomycotina</taxon>
        <taxon>Dothideomycetes</taxon>
        <taxon>Dothideomycetes incertae sedis</taxon>
        <taxon>Botryosphaeriales</taxon>
        <taxon>Botryosphaeriaceae</taxon>
        <taxon>Neofusicoccum</taxon>
    </lineage>
</organism>
<evidence type="ECO:0000256" key="2">
    <source>
        <dbReference type="ARBA" id="ARBA00022692"/>
    </source>
</evidence>
<feature type="transmembrane region" description="Helical" evidence="7">
    <location>
        <begin position="86"/>
        <end position="107"/>
    </location>
</feature>
<evidence type="ECO:0000313" key="9">
    <source>
        <dbReference type="EMBL" id="KAL1625467.1"/>
    </source>
</evidence>
<comment type="subcellular location">
    <subcellularLocation>
        <location evidence="1">Membrane</location>
        <topology evidence="1">Multi-pass membrane protein</topology>
    </subcellularLocation>
</comment>
<evidence type="ECO:0000256" key="3">
    <source>
        <dbReference type="ARBA" id="ARBA00022989"/>
    </source>
</evidence>
<evidence type="ECO:0000256" key="6">
    <source>
        <dbReference type="SAM" id="MobiDB-lite"/>
    </source>
</evidence>
<dbReference type="InterPro" id="IPR052337">
    <property type="entry name" value="SAT4-like"/>
</dbReference>
<feature type="transmembrane region" description="Helical" evidence="7">
    <location>
        <begin position="43"/>
        <end position="65"/>
    </location>
</feature>
<keyword evidence="2 7" id="KW-0812">Transmembrane</keyword>
<evidence type="ECO:0000259" key="8">
    <source>
        <dbReference type="Pfam" id="PF20684"/>
    </source>
</evidence>
<evidence type="ECO:0000256" key="1">
    <source>
        <dbReference type="ARBA" id="ARBA00004141"/>
    </source>
</evidence>
<dbReference type="EMBL" id="JAJVDC020000095">
    <property type="protein sequence ID" value="KAL1625467.1"/>
    <property type="molecule type" value="Genomic_DNA"/>
</dbReference>
<comment type="caution">
    <text evidence="9">The sequence shown here is derived from an EMBL/GenBank/DDBJ whole genome shotgun (WGS) entry which is preliminary data.</text>
</comment>
<evidence type="ECO:0000256" key="4">
    <source>
        <dbReference type="ARBA" id="ARBA00023136"/>
    </source>
</evidence>
<evidence type="ECO:0000256" key="5">
    <source>
        <dbReference type="ARBA" id="ARBA00038359"/>
    </source>
</evidence>
<evidence type="ECO:0000256" key="7">
    <source>
        <dbReference type="SAM" id="Phobius"/>
    </source>
</evidence>
<dbReference type="PANTHER" id="PTHR33048">
    <property type="entry name" value="PTH11-LIKE INTEGRAL MEMBRANE PROTEIN (AFU_ORTHOLOGUE AFUA_5G11245)"/>
    <property type="match status" value="1"/>
</dbReference>
<reference evidence="9 10" key="1">
    <citation type="submission" date="2024-02" db="EMBL/GenBank/DDBJ databases">
        <title>De novo assembly and annotation of 12 fungi associated with fruit tree decline syndrome in Ontario, Canada.</title>
        <authorList>
            <person name="Sulman M."/>
            <person name="Ellouze W."/>
            <person name="Ilyukhin E."/>
        </authorList>
    </citation>
    <scope>NUCLEOTIDE SEQUENCE [LARGE SCALE GENOMIC DNA]</scope>
    <source>
        <strain evidence="9 10">M1-105</strain>
    </source>
</reference>
<feature type="compositionally biased region" description="Gly residues" evidence="6">
    <location>
        <begin position="407"/>
        <end position="424"/>
    </location>
</feature>
<feature type="region of interest" description="Disordered" evidence="6">
    <location>
        <begin position="338"/>
        <end position="361"/>
    </location>
</feature>
<accession>A0ABR3SN40</accession>
<feature type="transmembrane region" description="Helical" evidence="7">
    <location>
        <begin position="127"/>
        <end position="150"/>
    </location>
</feature>
<feature type="region of interest" description="Disordered" evidence="6">
    <location>
        <begin position="381"/>
        <end position="424"/>
    </location>
</feature>
<proteinExistence type="inferred from homology"/>
<feature type="transmembrane region" description="Helical" evidence="7">
    <location>
        <begin position="210"/>
        <end position="234"/>
    </location>
</feature>
<dbReference type="Pfam" id="PF20684">
    <property type="entry name" value="Fung_rhodopsin"/>
    <property type="match status" value="1"/>
</dbReference>
<evidence type="ECO:0000313" key="10">
    <source>
        <dbReference type="Proteomes" id="UP001521116"/>
    </source>
</evidence>
<comment type="similarity">
    <text evidence="5">Belongs to the SAT4 family.</text>
</comment>
<name>A0ABR3SN40_9PEZI</name>
<protein>
    <recommendedName>
        <fullName evidence="8">Rhodopsin domain-containing protein</fullName>
    </recommendedName>
</protein>
<dbReference type="Proteomes" id="UP001521116">
    <property type="component" value="Unassembled WGS sequence"/>
</dbReference>
<feature type="domain" description="Rhodopsin" evidence="8">
    <location>
        <begin position="24"/>
        <end position="265"/>
    </location>
</feature>
<keyword evidence="4 7" id="KW-0472">Membrane</keyword>
<keyword evidence="10" id="KW-1185">Reference proteome</keyword>
<dbReference type="InterPro" id="IPR049326">
    <property type="entry name" value="Rhodopsin_dom_fungi"/>
</dbReference>
<keyword evidence="3 7" id="KW-1133">Transmembrane helix</keyword>
<feature type="transmembrane region" description="Helical" evidence="7">
    <location>
        <begin position="12"/>
        <end position="31"/>
    </location>
</feature>
<feature type="transmembrane region" description="Helical" evidence="7">
    <location>
        <begin position="171"/>
        <end position="198"/>
    </location>
</feature>
<gene>
    <name evidence="9" type="ORF">SLS56_007361</name>
</gene>